<dbReference type="InterPro" id="IPR029753">
    <property type="entry name" value="D-isomer_DH_CS"/>
</dbReference>
<gene>
    <name evidence="4" type="ORF">AYL44_11735</name>
</gene>
<organism evidence="4 5">
    <name type="scientific">Microbacterium oleivorans</name>
    <dbReference type="NCBI Taxonomy" id="273677"/>
    <lineage>
        <taxon>Bacteria</taxon>
        <taxon>Bacillati</taxon>
        <taxon>Actinomycetota</taxon>
        <taxon>Actinomycetes</taxon>
        <taxon>Micrococcales</taxon>
        <taxon>Microbacteriaceae</taxon>
        <taxon>Microbacterium</taxon>
    </lineage>
</organism>
<dbReference type="Pfam" id="PF02826">
    <property type="entry name" value="2-Hacid_dh_C"/>
    <property type="match status" value="1"/>
</dbReference>
<dbReference type="GO" id="GO:0016616">
    <property type="term" value="F:oxidoreductase activity, acting on the CH-OH group of donors, NAD or NADP as acceptor"/>
    <property type="evidence" value="ECO:0007669"/>
    <property type="project" value="UniProtKB-ARBA"/>
</dbReference>
<keyword evidence="1" id="KW-0560">Oxidoreductase</keyword>
<dbReference type="GO" id="GO:0051287">
    <property type="term" value="F:NAD binding"/>
    <property type="evidence" value="ECO:0007669"/>
    <property type="project" value="InterPro"/>
</dbReference>
<evidence type="ECO:0000256" key="1">
    <source>
        <dbReference type="ARBA" id="ARBA00023002"/>
    </source>
</evidence>
<dbReference type="InterPro" id="IPR036291">
    <property type="entry name" value="NAD(P)-bd_dom_sf"/>
</dbReference>
<accession>A0A177K5M4</accession>
<dbReference type="InterPro" id="IPR006140">
    <property type="entry name" value="D-isomer_DH_NAD-bd"/>
</dbReference>
<dbReference type="Proteomes" id="UP000076998">
    <property type="component" value="Unassembled WGS sequence"/>
</dbReference>
<name>A0A177K5M4_9MICO</name>
<proteinExistence type="predicted"/>
<evidence type="ECO:0000256" key="2">
    <source>
        <dbReference type="ARBA" id="ARBA00023027"/>
    </source>
</evidence>
<dbReference type="OrthoDB" id="4324715at2"/>
<dbReference type="PANTHER" id="PTHR43333">
    <property type="entry name" value="2-HACID_DH_C DOMAIN-CONTAINING PROTEIN"/>
    <property type="match status" value="1"/>
</dbReference>
<evidence type="ECO:0000259" key="3">
    <source>
        <dbReference type="Pfam" id="PF02826"/>
    </source>
</evidence>
<dbReference type="PANTHER" id="PTHR43333:SF1">
    <property type="entry name" value="D-ISOMER SPECIFIC 2-HYDROXYACID DEHYDROGENASE NAD-BINDING DOMAIN-CONTAINING PROTEIN"/>
    <property type="match status" value="1"/>
</dbReference>
<protein>
    <submittedName>
        <fullName evidence="4">Hydroxyacid dehydrogenase</fullName>
    </submittedName>
</protein>
<reference evidence="4 5" key="1">
    <citation type="submission" date="2016-02" db="EMBL/GenBank/DDBJ databases">
        <authorList>
            <person name="Wen L."/>
            <person name="He K."/>
            <person name="Yang H."/>
        </authorList>
    </citation>
    <scope>NUCLEOTIDE SEQUENCE [LARGE SCALE GENOMIC DNA]</scope>
    <source>
        <strain evidence="4 5">CD11_3</strain>
    </source>
</reference>
<dbReference type="Gene3D" id="3.40.50.720">
    <property type="entry name" value="NAD(P)-binding Rossmann-like Domain"/>
    <property type="match status" value="2"/>
</dbReference>
<evidence type="ECO:0000313" key="5">
    <source>
        <dbReference type="Proteomes" id="UP000076998"/>
    </source>
</evidence>
<comment type="caution">
    <text evidence="4">The sequence shown here is derived from an EMBL/GenBank/DDBJ whole genome shotgun (WGS) entry which is preliminary data.</text>
</comment>
<feature type="domain" description="D-isomer specific 2-hydroxyacid dehydrogenase NAD-binding" evidence="3">
    <location>
        <begin position="100"/>
        <end position="271"/>
    </location>
</feature>
<dbReference type="PROSITE" id="PS00671">
    <property type="entry name" value="D_2_HYDROXYACID_DH_3"/>
    <property type="match status" value="1"/>
</dbReference>
<sequence>MASISVSVPTERLAQDLADIDGADVFVWKMDAASPRPRIDIVVPPYMAAGSPLPWLEGVEVGLVQGQSIGYEGIEQRLPAGVVFANATTVHEASTAELAVALTLTAQRGIDRFVRAQDAREWRPFQATGLADRRVMVLGYGGVGKAVAARLAPFEVDLVAVASTARDEDGVHVHAVDELPELLPGVDIVVVTLPGGEKTRHVVDDAFLSALPEGALVVNVGRGSLIDTDALVSHVRTRGIRAALDVTDPEPLPADHPLWTLDGVVIAPHVGGATDAMHPRVVRLLRRQISHLLAGEEPENVVIRT</sequence>
<dbReference type="SUPFAM" id="SSF51735">
    <property type="entry name" value="NAD(P)-binding Rossmann-fold domains"/>
    <property type="match status" value="1"/>
</dbReference>
<dbReference type="AlphaFoldDB" id="A0A177K5M4"/>
<dbReference type="RefSeq" id="WP_064003488.1">
    <property type="nucleotide sequence ID" value="NZ_LSTV01000005.1"/>
</dbReference>
<dbReference type="EMBL" id="LSTV01000005">
    <property type="protein sequence ID" value="OAH48708.1"/>
    <property type="molecule type" value="Genomic_DNA"/>
</dbReference>
<evidence type="ECO:0000313" key="4">
    <source>
        <dbReference type="EMBL" id="OAH48708.1"/>
    </source>
</evidence>
<keyword evidence="2" id="KW-0520">NAD</keyword>
<dbReference type="CDD" id="cd12166">
    <property type="entry name" value="2-Hacid_dh_7"/>
    <property type="match status" value="1"/>
</dbReference>